<feature type="transmembrane region" description="Helical" evidence="1">
    <location>
        <begin position="39"/>
        <end position="61"/>
    </location>
</feature>
<keyword evidence="1" id="KW-0472">Membrane</keyword>
<evidence type="ECO:0000313" key="2">
    <source>
        <dbReference type="EMBL" id="RJG21456.1"/>
    </source>
</evidence>
<comment type="caution">
    <text evidence="2">The sequence shown here is derived from an EMBL/GenBank/DDBJ whole genome shotgun (WGS) entry which is preliminary data.</text>
</comment>
<feature type="transmembrane region" description="Helical" evidence="1">
    <location>
        <begin position="105"/>
        <end position="131"/>
    </location>
</feature>
<proteinExistence type="predicted"/>
<feature type="transmembrane region" description="Helical" evidence="1">
    <location>
        <begin position="73"/>
        <end position="99"/>
    </location>
</feature>
<reference evidence="2 3" key="1">
    <citation type="submission" date="2018-09" db="EMBL/GenBank/DDBJ databases">
        <title>Paenibacillus SK2017-BO5.</title>
        <authorList>
            <person name="Piskunova J.V."/>
            <person name="Dubiley S.A."/>
            <person name="Severinov K.V."/>
        </authorList>
    </citation>
    <scope>NUCLEOTIDE SEQUENCE [LARGE SCALE GENOMIC DNA]</scope>
    <source>
        <strain evidence="2 3">BO5</strain>
    </source>
</reference>
<keyword evidence="1" id="KW-0812">Transmembrane</keyword>
<organism evidence="2 3">
    <name type="scientific">Paenibacillus thiaminolyticus</name>
    <name type="common">Bacillus thiaminolyticus</name>
    <dbReference type="NCBI Taxonomy" id="49283"/>
    <lineage>
        <taxon>Bacteria</taxon>
        <taxon>Bacillati</taxon>
        <taxon>Bacillota</taxon>
        <taxon>Bacilli</taxon>
        <taxon>Bacillales</taxon>
        <taxon>Paenibacillaceae</taxon>
        <taxon>Paenibacillus</taxon>
    </lineage>
</organism>
<name>A0A3A3GDT1_PANTH</name>
<evidence type="ECO:0000256" key="1">
    <source>
        <dbReference type="SAM" id="Phobius"/>
    </source>
</evidence>
<protein>
    <submittedName>
        <fullName evidence="2">Uncharacterized protein</fullName>
    </submittedName>
</protein>
<sequence length="248" mass="28603">MRQLTSYKGITTTIFAIILIVTLSLFFSFSETDTRDASWWLSLGALVLAEVISYGFVLQMIESGHEFKASVPAYMSLAAVITIYDAAVLLHIVLFWLIFDIPFKIYLFIHILTLAAMLIVGLLLGMANIFIRRQEADEQIRIQSMKQLYIILHGARMELDSCQHADRDTLRELLYSLEEQLKYSDPISHPALVLEEAELMEKVRQLDSGVRSFVRERPTLHSSYELRQLMLDIAKILRLRNERMTVMK</sequence>
<dbReference type="OrthoDB" id="2679599at2"/>
<dbReference type="AlphaFoldDB" id="A0A3A3GDT1"/>
<accession>A0A3A3GDT1</accession>
<dbReference type="Proteomes" id="UP000266177">
    <property type="component" value="Unassembled WGS sequence"/>
</dbReference>
<keyword evidence="1" id="KW-1133">Transmembrane helix</keyword>
<feature type="transmembrane region" description="Helical" evidence="1">
    <location>
        <begin position="7"/>
        <end position="27"/>
    </location>
</feature>
<evidence type="ECO:0000313" key="3">
    <source>
        <dbReference type="Proteomes" id="UP000266177"/>
    </source>
</evidence>
<dbReference type="RefSeq" id="WP_119795530.1">
    <property type="nucleotide sequence ID" value="NZ_QYZD01000024.1"/>
</dbReference>
<gene>
    <name evidence="2" type="ORF">DQX05_21545</name>
</gene>
<dbReference type="EMBL" id="QYZD01000024">
    <property type="protein sequence ID" value="RJG21456.1"/>
    <property type="molecule type" value="Genomic_DNA"/>
</dbReference>